<dbReference type="OrthoDB" id="3357160at2"/>
<comment type="caution">
    <text evidence="3">The sequence shown here is derived from an EMBL/GenBank/DDBJ whole genome shotgun (WGS) entry which is preliminary data.</text>
</comment>
<protein>
    <submittedName>
        <fullName evidence="3">Endonuclease/exonuclease/phosphatase family metal-dependent hydrolase</fullName>
    </submittedName>
</protein>
<organism evidence="3 4">
    <name type="scientific">Actinoallomurus bryophytorum</name>
    <dbReference type="NCBI Taxonomy" id="1490222"/>
    <lineage>
        <taxon>Bacteria</taxon>
        <taxon>Bacillati</taxon>
        <taxon>Actinomycetota</taxon>
        <taxon>Actinomycetes</taxon>
        <taxon>Streptosporangiales</taxon>
        <taxon>Thermomonosporaceae</taxon>
        <taxon>Actinoallomurus</taxon>
    </lineage>
</organism>
<feature type="chain" id="PRO_5038996495" evidence="1">
    <location>
        <begin position="43"/>
        <end position="342"/>
    </location>
</feature>
<evidence type="ECO:0000313" key="4">
    <source>
        <dbReference type="Proteomes" id="UP000316096"/>
    </source>
</evidence>
<dbReference type="EMBL" id="VFOZ01000001">
    <property type="protein sequence ID" value="TQM00946.1"/>
    <property type="molecule type" value="Genomic_DNA"/>
</dbReference>
<dbReference type="AlphaFoldDB" id="A0A543CV12"/>
<feature type="signal peptide" evidence="1">
    <location>
        <begin position="1"/>
        <end position="42"/>
    </location>
</feature>
<keyword evidence="1" id="KW-0732">Signal</keyword>
<sequence length="342" mass="36186">MALSRHDQGRFCSFRRKRRSTRLATVIGSVVALLLSSAGAHAVADGRSSLAAQAVGQQFYALDWNIAGATTHDGNPNQPNNYGSLAVVDRLASFASAWRPSVISVNEACDSQIDYLRERLADAGIQVQAWKFNQTQLSPACVLSGGSYAGNALLSMVPASDPADIYFDEDTGHIVSGRTSRGGACMTLHLTQNVRTCSFHLAQSHPAAVIEAQQFVATYGSDIAAHPYLLLGDFNATPNELLGTMYDPSAGGSGPFYEADMDSPNHGIPTEAGGKLDYAFVSSGHFARNALGTAIVDPGICRVENAFEPPWWVLYPHPCSDHKAIVASVTLGGSGLGNAGSR</sequence>
<keyword evidence="3" id="KW-0255">Endonuclease</keyword>
<feature type="domain" description="Endonuclease/exonuclease/phosphatase" evidence="2">
    <location>
        <begin position="64"/>
        <end position="322"/>
    </location>
</feature>
<evidence type="ECO:0000256" key="1">
    <source>
        <dbReference type="SAM" id="SignalP"/>
    </source>
</evidence>
<dbReference type="InterPro" id="IPR005135">
    <property type="entry name" value="Endo/exonuclease/phosphatase"/>
</dbReference>
<dbReference type="Proteomes" id="UP000316096">
    <property type="component" value="Unassembled WGS sequence"/>
</dbReference>
<evidence type="ECO:0000313" key="3">
    <source>
        <dbReference type="EMBL" id="TQM00946.1"/>
    </source>
</evidence>
<dbReference type="SUPFAM" id="SSF56219">
    <property type="entry name" value="DNase I-like"/>
    <property type="match status" value="1"/>
</dbReference>
<keyword evidence="4" id="KW-1185">Reference proteome</keyword>
<proteinExistence type="predicted"/>
<keyword evidence="3" id="KW-0540">Nuclease</keyword>
<keyword evidence="3" id="KW-0378">Hydrolase</keyword>
<keyword evidence="3" id="KW-0269">Exonuclease</keyword>
<accession>A0A543CV12</accession>
<dbReference type="GO" id="GO:0004519">
    <property type="term" value="F:endonuclease activity"/>
    <property type="evidence" value="ECO:0007669"/>
    <property type="project" value="UniProtKB-KW"/>
</dbReference>
<gene>
    <name evidence="3" type="ORF">FB559_6685</name>
</gene>
<evidence type="ECO:0000259" key="2">
    <source>
        <dbReference type="Pfam" id="PF03372"/>
    </source>
</evidence>
<dbReference type="RefSeq" id="WP_141960836.1">
    <property type="nucleotide sequence ID" value="NZ_VFOZ01000001.1"/>
</dbReference>
<reference evidence="3 4" key="1">
    <citation type="submission" date="2019-06" db="EMBL/GenBank/DDBJ databases">
        <title>Sequencing the genomes of 1000 actinobacteria strains.</title>
        <authorList>
            <person name="Klenk H.-P."/>
        </authorList>
    </citation>
    <scope>NUCLEOTIDE SEQUENCE [LARGE SCALE GENOMIC DNA]</scope>
    <source>
        <strain evidence="3 4">DSM 102200</strain>
    </source>
</reference>
<name>A0A543CV12_9ACTN</name>
<dbReference type="Pfam" id="PF03372">
    <property type="entry name" value="Exo_endo_phos"/>
    <property type="match status" value="1"/>
</dbReference>
<dbReference type="Gene3D" id="3.60.10.10">
    <property type="entry name" value="Endonuclease/exonuclease/phosphatase"/>
    <property type="match status" value="1"/>
</dbReference>
<dbReference type="GO" id="GO:0004527">
    <property type="term" value="F:exonuclease activity"/>
    <property type="evidence" value="ECO:0007669"/>
    <property type="project" value="UniProtKB-KW"/>
</dbReference>
<dbReference type="InterPro" id="IPR036691">
    <property type="entry name" value="Endo/exonu/phosph_ase_sf"/>
</dbReference>